<dbReference type="NCBIfam" id="TIGR00756">
    <property type="entry name" value="PPR"/>
    <property type="match status" value="4"/>
</dbReference>
<evidence type="ECO:0008006" key="6">
    <source>
        <dbReference type="Google" id="ProtNLM"/>
    </source>
</evidence>
<evidence type="ECO:0000313" key="4">
    <source>
        <dbReference type="EMBL" id="RXH81952.1"/>
    </source>
</evidence>
<reference evidence="4 5" key="1">
    <citation type="submission" date="2018-10" db="EMBL/GenBank/DDBJ databases">
        <title>A high-quality apple genome assembly.</title>
        <authorList>
            <person name="Hu J."/>
        </authorList>
    </citation>
    <scope>NUCLEOTIDE SEQUENCE [LARGE SCALE GENOMIC DNA]</scope>
    <source>
        <strain evidence="5">cv. HFTH1</strain>
        <tissue evidence="4">Young leaf</tissue>
    </source>
</reference>
<organism evidence="4 5">
    <name type="scientific">Malus domestica</name>
    <name type="common">Apple</name>
    <name type="synonym">Pyrus malus</name>
    <dbReference type="NCBI Taxonomy" id="3750"/>
    <lineage>
        <taxon>Eukaryota</taxon>
        <taxon>Viridiplantae</taxon>
        <taxon>Streptophyta</taxon>
        <taxon>Embryophyta</taxon>
        <taxon>Tracheophyta</taxon>
        <taxon>Spermatophyta</taxon>
        <taxon>Magnoliopsida</taxon>
        <taxon>eudicotyledons</taxon>
        <taxon>Gunneridae</taxon>
        <taxon>Pentapetalae</taxon>
        <taxon>rosids</taxon>
        <taxon>fabids</taxon>
        <taxon>Rosales</taxon>
        <taxon>Rosaceae</taxon>
        <taxon>Amygdaloideae</taxon>
        <taxon>Maleae</taxon>
        <taxon>Malus</taxon>
    </lineage>
</organism>
<keyword evidence="5" id="KW-1185">Reference proteome</keyword>
<dbReference type="EMBL" id="RDQH01000338">
    <property type="protein sequence ID" value="RXH81952.1"/>
    <property type="molecule type" value="Genomic_DNA"/>
</dbReference>
<feature type="repeat" description="PPR" evidence="3">
    <location>
        <begin position="427"/>
        <end position="461"/>
    </location>
</feature>
<feature type="repeat" description="PPR" evidence="3">
    <location>
        <begin position="287"/>
        <end position="321"/>
    </location>
</feature>
<dbReference type="PANTHER" id="PTHR47936:SF1">
    <property type="entry name" value="PENTATRICOPEPTIDE REPEAT-CONTAINING PROTEIN GUN1, CHLOROPLASTIC"/>
    <property type="match status" value="1"/>
</dbReference>
<accession>A0A498IIS5</accession>
<evidence type="ECO:0000256" key="2">
    <source>
        <dbReference type="ARBA" id="ARBA00022737"/>
    </source>
</evidence>
<dbReference type="Pfam" id="PF13041">
    <property type="entry name" value="PPR_2"/>
    <property type="match status" value="1"/>
</dbReference>
<dbReference type="Proteomes" id="UP000290289">
    <property type="component" value="Chromosome 12"/>
</dbReference>
<feature type="repeat" description="PPR" evidence="3">
    <location>
        <begin position="357"/>
        <end position="391"/>
    </location>
</feature>
<dbReference type="PROSITE" id="PS51375">
    <property type="entry name" value="PPR"/>
    <property type="match status" value="4"/>
</dbReference>
<evidence type="ECO:0000256" key="3">
    <source>
        <dbReference type="PROSITE-ProRule" id="PRU00708"/>
    </source>
</evidence>
<dbReference type="GO" id="GO:0031930">
    <property type="term" value="P:mitochondria-nucleus signaling pathway"/>
    <property type="evidence" value="ECO:0007669"/>
    <property type="project" value="TreeGrafter"/>
</dbReference>
<name>A0A498IIS5_MALDO</name>
<comment type="caution">
    <text evidence="4">The sequence shown here is derived from an EMBL/GenBank/DDBJ whole genome shotgun (WGS) entry which is preliminary data.</text>
</comment>
<proteinExistence type="inferred from homology"/>
<dbReference type="GO" id="GO:0009507">
    <property type="term" value="C:chloroplast"/>
    <property type="evidence" value="ECO:0007669"/>
    <property type="project" value="TreeGrafter"/>
</dbReference>
<evidence type="ECO:0000313" key="5">
    <source>
        <dbReference type="Proteomes" id="UP000290289"/>
    </source>
</evidence>
<dbReference type="Pfam" id="PF01535">
    <property type="entry name" value="PPR"/>
    <property type="match status" value="3"/>
</dbReference>
<sequence length="495" mass="55890">MVRASALKPSSKFFMRKHRKWPVSPYNTRWHQIFNQNQAFQSLKKSSPPPENQPHLLLPTLVYSFSTYNVDPTPEAYHFVLKTLTKTSQFDHIAPVLRRLETVEKFDTPEHIFAHLIGFYGRWNRTQDAIDLFYRILRFRCVPSAHSLNALLYVLCGSCEGLKLVPEILLRSHVMGIRLEESSFRILIDALCAIGKVGYAIDIMNCMMNNGYGLNVKICSLILSSMCEQKDSEGVDVMGFLGEMQKLGFCPGMMDYSNVIRFMVKQGRGLDALNVVIKMKGEGIKPDVICYTMVLHGVITEGDFKKADQVFDELLVLGLVPDVYTYNVYINGLCKQNKVESGLMMISSMEELGCKPNLITYNILLKALCNNGELRRARELMREMTLNGVGVNLQTHRIMLDGLFGKGDIEEACVFMEEMLDKVLVRFCSSFDEVIYGLCHRGLACKAMELLKKMIDKNVAPGAKAWEALLLSSGSEPSLEETTWTGLVEPMVALP</sequence>
<dbReference type="Gene3D" id="1.25.40.10">
    <property type="entry name" value="Tetratricopeptide repeat domain"/>
    <property type="match status" value="3"/>
</dbReference>
<dbReference type="InterPro" id="IPR011990">
    <property type="entry name" value="TPR-like_helical_dom_sf"/>
</dbReference>
<dbReference type="GO" id="GO:0010019">
    <property type="term" value="P:chloroplast-nucleus signaling pathway"/>
    <property type="evidence" value="ECO:0007669"/>
    <property type="project" value="TreeGrafter"/>
</dbReference>
<keyword evidence="2" id="KW-0677">Repeat</keyword>
<dbReference type="Pfam" id="PF13812">
    <property type="entry name" value="PPR_3"/>
    <property type="match status" value="1"/>
</dbReference>
<evidence type="ECO:0000256" key="1">
    <source>
        <dbReference type="ARBA" id="ARBA00007626"/>
    </source>
</evidence>
<gene>
    <name evidence="4" type="ORF">DVH24_036293</name>
</gene>
<feature type="repeat" description="PPR" evidence="3">
    <location>
        <begin position="322"/>
        <end position="356"/>
    </location>
</feature>
<protein>
    <recommendedName>
        <fullName evidence="6">Pentacotripeptide-repeat region of PRORP domain-containing protein</fullName>
    </recommendedName>
</protein>
<dbReference type="PANTHER" id="PTHR47936">
    <property type="entry name" value="PPR_LONG DOMAIN-CONTAINING PROTEIN"/>
    <property type="match status" value="1"/>
</dbReference>
<dbReference type="InterPro" id="IPR002885">
    <property type="entry name" value="PPR_rpt"/>
</dbReference>
<comment type="similarity">
    <text evidence="1">Belongs to the PPR family. P subfamily.</text>
</comment>
<dbReference type="AlphaFoldDB" id="A0A498IIS5"/>